<dbReference type="AlphaFoldDB" id="A0AAV1RKS2"/>
<reference evidence="1 2" key="1">
    <citation type="submission" date="2024-01" db="EMBL/GenBank/DDBJ databases">
        <authorList>
            <person name="Waweru B."/>
        </authorList>
    </citation>
    <scope>NUCLEOTIDE SEQUENCE [LARGE SCALE GENOMIC DNA]</scope>
</reference>
<dbReference type="EMBL" id="CAWUPB010000994">
    <property type="protein sequence ID" value="CAK7336152.1"/>
    <property type="molecule type" value="Genomic_DNA"/>
</dbReference>
<gene>
    <name evidence="1" type="ORF">DCAF_LOCUS11159</name>
</gene>
<evidence type="ECO:0000313" key="2">
    <source>
        <dbReference type="Proteomes" id="UP001314170"/>
    </source>
</evidence>
<evidence type="ECO:0000313" key="1">
    <source>
        <dbReference type="EMBL" id="CAK7336152.1"/>
    </source>
</evidence>
<comment type="caution">
    <text evidence="1">The sequence shown here is derived from an EMBL/GenBank/DDBJ whole genome shotgun (WGS) entry which is preliminary data.</text>
</comment>
<proteinExistence type="predicted"/>
<protein>
    <submittedName>
        <fullName evidence="1">Uncharacterized protein</fullName>
    </submittedName>
</protein>
<dbReference type="Proteomes" id="UP001314170">
    <property type="component" value="Unassembled WGS sequence"/>
</dbReference>
<accession>A0AAV1RKS2</accession>
<sequence>MFAVQSWSAMNWPSENRTADGSIVQMVQSVSGVENIGQNIYCYTVKPPFYLVDKTYQSYSSRFSWTSSCTYNLQDPLLEKWEDQPPLLDFKIMLIQLSSLLVPSHFTYVIILRSWLMIGSVIAV</sequence>
<name>A0AAV1RKS2_9ROSI</name>
<keyword evidence="2" id="KW-1185">Reference proteome</keyword>
<organism evidence="1 2">
    <name type="scientific">Dovyalis caffra</name>
    <dbReference type="NCBI Taxonomy" id="77055"/>
    <lineage>
        <taxon>Eukaryota</taxon>
        <taxon>Viridiplantae</taxon>
        <taxon>Streptophyta</taxon>
        <taxon>Embryophyta</taxon>
        <taxon>Tracheophyta</taxon>
        <taxon>Spermatophyta</taxon>
        <taxon>Magnoliopsida</taxon>
        <taxon>eudicotyledons</taxon>
        <taxon>Gunneridae</taxon>
        <taxon>Pentapetalae</taxon>
        <taxon>rosids</taxon>
        <taxon>fabids</taxon>
        <taxon>Malpighiales</taxon>
        <taxon>Salicaceae</taxon>
        <taxon>Flacourtieae</taxon>
        <taxon>Dovyalis</taxon>
    </lineage>
</organism>